<sequence>MVGDNCSVNQCICKKDGTILLVECASLKFNLMSKDFFKIEDELITKLRTIKDRMNLRRVSHLSPLLRNNTRWSSTYEMVKSYVTLQLVIVHQGQDLLAEYDAITKALQKYTLKLSAFRRLFDKVIKKFPTRMAATAPIANNPNLEYGLAKLPSCPSIGHQKICDSDNSIVKAVFKKRKTVKRSYTSTSRMFRHHPTNASVSFQGPSFYSLICGKVSPVAS</sequence>
<dbReference type="PANTHER" id="PTHR40866">
    <property type="entry name" value="BED-TYPE DOMAIN-CONTAINING PROTEIN"/>
    <property type="match status" value="1"/>
</dbReference>
<name>A0A2P4Y207_9STRA</name>
<dbReference type="EMBL" id="NCKW01006401">
    <property type="protein sequence ID" value="POM71836.1"/>
    <property type="molecule type" value="Genomic_DNA"/>
</dbReference>
<accession>A0A2P4Y207</accession>
<dbReference type="InterPro" id="IPR012337">
    <property type="entry name" value="RNaseH-like_sf"/>
</dbReference>
<dbReference type="Proteomes" id="UP000237271">
    <property type="component" value="Unassembled WGS sequence"/>
</dbReference>
<dbReference type="SUPFAM" id="SSF53098">
    <property type="entry name" value="Ribonuclease H-like"/>
    <property type="match status" value="1"/>
</dbReference>
<dbReference type="AlphaFoldDB" id="A0A2P4Y207"/>
<organism evidence="1 2">
    <name type="scientific">Phytophthora palmivora</name>
    <dbReference type="NCBI Taxonomy" id="4796"/>
    <lineage>
        <taxon>Eukaryota</taxon>
        <taxon>Sar</taxon>
        <taxon>Stramenopiles</taxon>
        <taxon>Oomycota</taxon>
        <taxon>Peronosporomycetes</taxon>
        <taxon>Peronosporales</taxon>
        <taxon>Peronosporaceae</taxon>
        <taxon>Phytophthora</taxon>
    </lineage>
</organism>
<reference evidence="1 2" key="1">
    <citation type="journal article" date="2017" name="Genome Biol. Evol.">
        <title>Phytophthora megakarya and P. palmivora, closely related causal agents of cacao black pod rot, underwent increases in genome sizes and gene numbers by different mechanisms.</title>
        <authorList>
            <person name="Ali S.S."/>
            <person name="Shao J."/>
            <person name="Lary D.J."/>
            <person name="Kronmiller B."/>
            <person name="Shen D."/>
            <person name="Strem M.D."/>
            <person name="Amoako-Attah I."/>
            <person name="Akrofi A.Y."/>
            <person name="Begoude B.A."/>
            <person name="Ten Hoopen G.M."/>
            <person name="Coulibaly K."/>
            <person name="Kebe B.I."/>
            <person name="Melnick R.L."/>
            <person name="Guiltinan M.J."/>
            <person name="Tyler B.M."/>
            <person name="Meinhardt L.W."/>
            <person name="Bailey B.A."/>
        </authorList>
    </citation>
    <scope>NUCLEOTIDE SEQUENCE [LARGE SCALE GENOMIC DNA]</scope>
    <source>
        <strain evidence="2">sbr112.9</strain>
    </source>
</reference>
<evidence type="ECO:0000313" key="2">
    <source>
        <dbReference type="Proteomes" id="UP000237271"/>
    </source>
</evidence>
<dbReference type="PANTHER" id="PTHR40866:SF1">
    <property type="entry name" value="BED-TYPE DOMAIN-CONTAINING PROTEIN"/>
    <property type="match status" value="1"/>
</dbReference>
<comment type="caution">
    <text evidence="1">The sequence shown here is derived from an EMBL/GenBank/DDBJ whole genome shotgun (WGS) entry which is preliminary data.</text>
</comment>
<keyword evidence="2" id="KW-1185">Reference proteome</keyword>
<protein>
    <submittedName>
        <fullName evidence="1">Uncharacterized protein</fullName>
    </submittedName>
</protein>
<gene>
    <name evidence="1" type="ORF">PHPALM_11538</name>
</gene>
<proteinExistence type="predicted"/>
<evidence type="ECO:0000313" key="1">
    <source>
        <dbReference type="EMBL" id="POM71836.1"/>
    </source>
</evidence>
<dbReference type="OrthoDB" id="122808at2759"/>